<evidence type="ECO:0000313" key="3">
    <source>
        <dbReference type="EMBL" id="MFC5286855.1"/>
    </source>
</evidence>
<evidence type="ECO:0000313" key="4">
    <source>
        <dbReference type="Proteomes" id="UP001596157"/>
    </source>
</evidence>
<feature type="region of interest" description="Disordered" evidence="1">
    <location>
        <begin position="1"/>
        <end position="24"/>
    </location>
</feature>
<protein>
    <submittedName>
        <fullName evidence="3">GNAT family N-acetyltransferase</fullName>
        <ecNumber evidence="3">2.3.-.-</ecNumber>
    </submittedName>
</protein>
<name>A0ABW0EKQ7_9PSEU</name>
<sequence>MVHPPGNPGRRPRHPRTGHRRLPHPDEAALVDALRADPRAWIDGLSTVAESPDGVITAHALITRCHIDDTPALALAPCATLPAHQRAGAGSAAIRACLAAARTHPEPVVIVLGHPDYYPRFGFTPASTFGIHAPFDVPDAAFLALLTHPDHPIPTGTVRYPSAFGI</sequence>
<dbReference type="Proteomes" id="UP001596157">
    <property type="component" value="Unassembled WGS sequence"/>
</dbReference>
<keyword evidence="3" id="KW-0012">Acyltransferase</keyword>
<dbReference type="PROSITE" id="PS51186">
    <property type="entry name" value="GNAT"/>
    <property type="match status" value="1"/>
</dbReference>
<feature type="domain" description="N-acetyltransferase" evidence="2">
    <location>
        <begin position="1"/>
        <end position="149"/>
    </location>
</feature>
<dbReference type="SUPFAM" id="SSF55729">
    <property type="entry name" value="Acyl-CoA N-acyltransferases (Nat)"/>
    <property type="match status" value="1"/>
</dbReference>
<dbReference type="Gene3D" id="3.40.630.30">
    <property type="match status" value="1"/>
</dbReference>
<evidence type="ECO:0000259" key="2">
    <source>
        <dbReference type="PROSITE" id="PS51186"/>
    </source>
</evidence>
<dbReference type="InterPro" id="IPR016181">
    <property type="entry name" value="Acyl_CoA_acyltransferase"/>
</dbReference>
<dbReference type="EC" id="2.3.-.-" evidence="3"/>
<dbReference type="RefSeq" id="WP_378245234.1">
    <property type="nucleotide sequence ID" value="NZ_JBHSKF010000003.1"/>
</dbReference>
<keyword evidence="3" id="KW-0808">Transferase</keyword>
<reference evidence="4" key="1">
    <citation type="journal article" date="2019" name="Int. J. Syst. Evol. Microbiol.">
        <title>The Global Catalogue of Microorganisms (GCM) 10K type strain sequencing project: providing services to taxonomists for standard genome sequencing and annotation.</title>
        <authorList>
            <consortium name="The Broad Institute Genomics Platform"/>
            <consortium name="The Broad Institute Genome Sequencing Center for Infectious Disease"/>
            <person name="Wu L."/>
            <person name="Ma J."/>
        </authorList>
    </citation>
    <scope>NUCLEOTIDE SEQUENCE [LARGE SCALE GENOMIC DNA]</scope>
    <source>
        <strain evidence="4">CCUG 59778</strain>
    </source>
</reference>
<keyword evidence="4" id="KW-1185">Reference proteome</keyword>
<organism evidence="3 4">
    <name type="scientific">Actinokineospora guangxiensis</name>
    <dbReference type="NCBI Taxonomy" id="1490288"/>
    <lineage>
        <taxon>Bacteria</taxon>
        <taxon>Bacillati</taxon>
        <taxon>Actinomycetota</taxon>
        <taxon>Actinomycetes</taxon>
        <taxon>Pseudonocardiales</taxon>
        <taxon>Pseudonocardiaceae</taxon>
        <taxon>Actinokineospora</taxon>
    </lineage>
</organism>
<proteinExistence type="predicted"/>
<gene>
    <name evidence="3" type="ORF">ACFPM7_07310</name>
</gene>
<dbReference type="GO" id="GO:0016746">
    <property type="term" value="F:acyltransferase activity"/>
    <property type="evidence" value="ECO:0007669"/>
    <property type="project" value="UniProtKB-KW"/>
</dbReference>
<accession>A0ABW0EKQ7</accession>
<evidence type="ECO:0000256" key="1">
    <source>
        <dbReference type="SAM" id="MobiDB-lite"/>
    </source>
</evidence>
<feature type="compositionally biased region" description="Basic residues" evidence="1">
    <location>
        <begin position="10"/>
        <end position="22"/>
    </location>
</feature>
<dbReference type="InterPro" id="IPR000182">
    <property type="entry name" value="GNAT_dom"/>
</dbReference>
<dbReference type="EMBL" id="JBHSKF010000003">
    <property type="protein sequence ID" value="MFC5286855.1"/>
    <property type="molecule type" value="Genomic_DNA"/>
</dbReference>
<comment type="caution">
    <text evidence="3">The sequence shown here is derived from an EMBL/GenBank/DDBJ whole genome shotgun (WGS) entry which is preliminary data.</text>
</comment>